<dbReference type="EC" id="3.3.2.10" evidence="3"/>
<proteinExistence type="predicted"/>
<organism evidence="3 4">
    <name type="scientific">Actinomadura macrotermitis</name>
    <dbReference type="NCBI Taxonomy" id="2585200"/>
    <lineage>
        <taxon>Bacteria</taxon>
        <taxon>Bacillati</taxon>
        <taxon>Actinomycetota</taxon>
        <taxon>Actinomycetes</taxon>
        <taxon>Streptosporangiales</taxon>
        <taxon>Thermomonosporaceae</taxon>
        <taxon>Actinomadura</taxon>
    </lineage>
</organism>
<dbReference type="PANTHER" id="PTHR43329">
    <property type="entry name" value="EPOXIDE HYDROLASE"/>
    <property type="match status" value="1"/>
</dbReference>
<feature type="domain" description="AB hydrolase-1" evidence="2">
    <location>
        <begin position="35"/>
        <end position="282"/>
    </location>
</feature>
<protein>
    <submittedName>
        <fullName evidence="3">Epoxide hydrolase A</fullName>
        <ecNumber evidence="3">3.3.2.10</ecNumber>
    </submittedName>
</protein>
<evidence type="ECO:0000256" key="1">
    <source>
        <dbReference type="ARBA" id="ARBA00022801"/>
    </source>
</evidence>
<dbReference type="Pfam" id="PF12697">
    <property type="entry name" value="Abhydrolase_6"/>
    <property type="match status" value="1"/>
</dbReference>
<keyword evidence="1 3" id="KW-0378">Hydrolase</keyword>
<dbReference type="InterPro" id="IPR000639">
    <property type="entry name" value="Epox_hydrolase-like"/>
</dbReference>
<dbReference type="InterPro" id="IPR029058">
    <property type="entry name" value="AB_hydrolase_fold"/>
</dbReference>
<dbReference type="SUPFAM" id="SSF53474">
    <property type="entry name" value="alpha/beta-Hydrolases"/>
    <property type="match status" value="1"/>
</dbReference>
<dbReference type="Gene3D" id="3.40.50.1820">
    <property type="entry name" value="alpha/beta hydrolase"/>
    <property type="match status" value="1"/>
</dbReference>
<dbReference type="EMBL" id="WEGH01000005">
    <property type="protein sequence ID" value="MQY08805.1"/>
    <property type="molecule type" value="Genomic_DNA"/>
</dbReference>
<name>A0A7K0C5T6_9ACTN</name>
<evidence type="ECO:0000313" key="4">
    <source>
        <dbReference type="Proteomes" id="UP000487268"/>
    </source>
</evidence>
<gene>
    <name evidence="3" type="primary">ephA_3</name>
    <name evidence="3" type="ORF">ACRB68_69160</name>
</gene>
<dbReference type="AlphaFoldDB" id="A0A7K0C5T6"/>
<dbReference type="GO" id="GO:0004301">
    <property type="term" value="F:epoxide hydrolase activity"/>
    <property type="evidence" value="ECO:0007669"/>
    <property type="project" value="UniProtKB-EC"/>
</dbReference>
<dbReference type="InterPro" id="IPR000073">
    <property type="entry name" value="AB_hydrolase_1"/>
</dbReference>
<dbReference type="OrthoDB" id="2987348at2"/>
<sequence length="291" mass="31784">MTIEHGVDERRITSFERGGLVFDVADRGPIDGEAVVLLHGFPQTSASWDLLAPLLHEAGYRTLAPDQRGYSPRARPRGRFAYRMTELVDDALALVELAGAGGRRVHLVGHDWGAAVSWALAGARPDAVATMTALSVPHPGAFMQALFTSRQFLQSWYMYLIQIPGLPEFLLRQLDRRARPRLIAGVAGGGQSVGGAVRDADFLMNSGALTPALNWYRGMPFNPPRRLTKVAVPTLYVWSDADPALSRKGAELTRKWVTGPYTFRTLAGVGHWIPEQAADEVAGLLLAHLAR</sequence>
<evidence type="ECO:0000313" key="3">
    <source>
        <dbReference type="EMBL" id="MQY08805.1"/>
    </source>
</evidence>
<keyword evidence="4" id="KW-1185">Reference proteome</keyword>
<comment type="caution">
    <text evidence="3">The sequence shown here is derived from an EMBL/GenBank/DDBJ whole genome shotgun (WGS) entry which is preliminary data.</text>
</comment>
<reference evidence="3 4" key="1">
    <citation type="submission" date="2019-10" db="EMBL/GenBank/DDBJ databases">
        <title>Actinomadura rubteroloni sp. nov. and Actinomadura macrotermitis sp. nov., isolated from the gut of fungus growing-termite Macrotermes natalensis.</title>
        <authorList>
            <person name="Benndorf R."/>
            <person name="Martin K."/>
            <person name="Kuefner M."/>
            <person name="De Beer W."/>
            <person name="Kaster A.-K."/>
            <person name="Vollmers J."/>
            <person name="Poulsen M."/>
            <person name="Beemelmanns C."/>
        </authorList>
    </citation>
    <scope>NUCLEOTIDE SEQUENCE [LARGE SCALE GENOMIC DNA]</scope>
    <source>
        <strain evidence="3 4">RB68</strain>
    </source>
</reference>
<accession>A0A7K0C5T6</accession>
<evidence type="ECO:0000259" key="2">
    <source>
        <dbReference type="Pfam" id="PF12697"/>
    </source>
</evidence>
<dbReference type="Proteomes" id="UP000487268">
    <property type="component" value="Unassembled WGS sequence"/>
</dbReference>
<dbReference type="RefSeq" id="WP_153540021.1">
    <property type="nucleotide sequence ID" value="NZ_WEGH01000005.1"/>
</dbReference>
<dbReference type="PRINTS" id="PR00412">
    <property type="entry name" value="EPOXHYDRLASE"/>
</dbReference>